<name>A0ABW7R056_9ACTN</name>
<gene>
    <name evidence="2" type="ORF">ACH4F9_37280</name>
</gene>
<sequence length="178" mass="19485">MEPHAEPEADREAVKPRPDYPPKTPPPPKKPPSPPPPQTRAEPSSFPLPQHGSRSGRPVMKNRPGAAWQLEAQPWAGARAYKEVSARLAKWGMRAPDHLESLLRHMVAVVVADGGRHISVHLAEQNRQILLLALGHRPTDIAVGDDVLPRMLELGAVSCSAEMTAEGRQVWAVLDLTE</sequence>
<protein>
    <submittedName>
        <fullName evidence="2">Uncharacterized protein</fullName>
    </submittedName>
</protein>
<reference evidence="2 3" key="1">
    <citation type="submission" date="2024-10" db="EMBL/GenBank/DDBJ databases">
        <title>The Natural Products Discovery Center: Release of the First 8490 Sequenced Strains for Exploring Actinobacteria Biosynthetic Diversity.</title>
        <authorList>
            <person name="Kalkreuter E."/>
            <person name="Kautsar S.A."/>
            <person name="Yang D."/>
            <person name="Bader C.D."/>
            <person name="Teijaro C.N."/>
            <person name="Fluegel L."/>
            <person name="Davis C.M."/>
            <person name="Simpson J.R."/>
            <person name="Lauterbach L."/>
            <person name="Steele A.D."/>
            <person name="Gui C."/>
            <person name="Meng S."/>
            <person name="Li G."/>
            <person name="Viehrig K."/>
            <person name="Ye F."/>
            <person name="Su P."/>
            <person name="Kiefer A.F."/>
            <person name="Nichols A."/>
            <person name="Cepeda A.J."/>
            <person name="Yan W."/>
            <person name="Fan B."/>
            <person name="Jiang Y."/>
            <person name="Adhikari A."/>
            <person name="Zheng C.-J."/>
            <person name="Schuster L."/>
            <person name="Cowan T.M."/>
            <person name="Smanski M.J."/>
            <person name="Chevrette M.G."/>
            <person name="De Carvalho L.P.S."/>
            <person name="Shen B."/>
        </authorList>
    </citation>
    <scope>NUCLEOTIDE SEQUENCE [LARGE SCALE GENOMIC DNA]</scope>
    <source>
        <strain evidence="2 3">NPDC017990</strain>
    </source>
</reference>
<evidence type="ECO:0000313" key="2">
    <source>
        <dbReference type="EMBL" id="MFH8550661.1"/>
    </source>
</evidence>
<dbReference type="EMBL" id="JBIRGQ010000008">
    <property type="protein sequence ID" value="MFH8550661.1"/>
    <property type="molecule type" value="Genomic_DNA"/>
</dbReference>
<keyword evidence="3" id="KW-1185">Reference proteome</keyword>
<evidence type="ECO:0000313" key="3">
    <source>
        <dbReference type="Proteomes" id="UP001610818"/>
    </source>
</evidence>
<dbReference type="Proteomes" id="UP001610818">
    <property type="component" value="Unassembled WGS sequence"/>
</dbReference>
<comment type="caution">
    <text evidence="2">The sequence shown here is derived from an EMBL/GenBank/DDBJ whole genome shotgun (WGS) entry which is preliminary data.</text>
</comment>
<evidence type="ECO:0000256" key="1">
    <source>
        <dbReference type="SAM" id="MobiDB-lite"/>
    </source>
</evidence>
<feature type="compositionally biased region" description="Pro residues" evidence="1">
    <location>
        <begin position="21"/>
        <end position="38"/>
    </location>
</feature>
<feature type="compositionally biased region" description="Basic and acidic residues" evidence="1">
    <location>
        <begin position="1"/>
        <end position="20"/>
    </location>
</feature>
<organism evidence="2 3">
    <name type="scientific">Streptomyces longisporoflavus</name>
    <dbReference type="NCBI Taxonomy" id="28044"/>
    <lineage>
        <taxon>Bacteria</taxon>
        <taxon>Bacillati</taxon>
        <taxon>Actinomycetota</taxon>
        <taxon>Actinomycetes</taxon>
        <taxon>Kitasatosporales</taxon>
        <taxon>Streptomycetaceae</taxon>
        <taxon>Streptomyces</taxon>
    </lineage>
</organism>
<dbReference type="RefSeq" id="WP_397717229.1">
    <property type="nucleotide sequence ID" value="NZ_JBIRGN010000008.1"/>
</dbReference>
<accession>A0ABW7R056</accession>
<proteinExistence type="predicted"/>
<feature type="region of interest" description="Disordered" evidence="1">
    <location>
        <begin position="1"/>
        <end position="61"/>
    </location>
</feature>